<evidence type="ECO:0000256" key="1">
    <source>
        <dbReference type="ARBA" id="ARBA00022723"/>
    </source>
</evidence>
<dbReference type="EMBL" id="OZ035836">
    <property type="protein sequence ID" value="CAL1580287.1"/>
    <property type="molecule type" value="Genomic_DNA"/>
</dbReference>
<dbReference type="InterPro" id="IPR058030">
    <property type="entry name" value="TRIM8/14/16/25/29/45/65_CC"/>
</dbReference>
<feature type="coiled-coil region" evidence="4">
    <location>
        <begin position="45"/>
        <end position="73"/>
    </location>
</feature>
<evidence type="ECO:0000313" key="6">
    <source>
        <dbReference type="EMBL" id="CAL1580287.1"/>
    </source>
</evidence>
<sequence>MIHERIQERQKQLDLLQCQAGTVICCANTAVDETDTVFTLISRLLERTKAQAKEHIRSQQEAEEHRLKELQNKVQEDITTLKTKCYKLEKLSQCEDLGSILIFPSLSEVEEAPELSISEATPPTFIDLVVNAVADFRDKLQNTDALSRAADEEDPKLSAVAWTTPPQMNEQEQAMQAYQQQLQAMAAETWLNLQNSSLYISGRPSNTIGIYVDVEAGVVCFYSVGREVALIHTINTRFTRPQLAAIWLKEAADCAEICNITPH</sequence>
<evidence type="ECO:0000256" key="2">
    <source>
        <dbReference type="ARBA" id="ARBA00022771"/>
    </source>
</evidence>
<evidence type="ECO:0000256" key="4">
    <source>
        <dbReference type="SAM" id="Coils"/>
    </source>
</evidence>
<dbReference type="InterPro" id="IPR013320">
    <property type="entry name" value="ConA-like_dom_sf"/>
</dbReference>
<keyword evidence="3" id="KW-0862">Zinc</keyword>
<dbReference type="AlphaFoldDB" id="A0AAV2JXL4"/>
<name>A0AAV2JXL4_KNICA</name>
<keyword evidence="4" id="KW-0175">Coiled coil</keyword>
<evidence type="ECO:0000259" key="5">
    <source>
        <dbReference type="Pfam" id="PF25600"/>
    </source>
</evidence>
<dbReference type="GO" id="GO:0008270">
    <property type="term" value="F:zinc ion binding"/>
    <property type="evidence" value="ECO:0007669"/>
    <property type="project" value="UniProtKB-KW"/>
</dbReference>
<evidence type="ECO:0000313" key="7">
    <source>
        <dbReference type="Proteomes" id="UP001497482"/>
    </source>
</evidence>
<accession>A0AAV2JXL4</accession>
<gene>
    <name evidence="6" type="ORF">KC01_LOCUS11153</name>
</gene>
<proteinExistence type="predicted"/>
<dbReference type="PANTHER" id="PTHR25465">
    <property type="entry name" value="B-BOX DOMAIN CONTAINING"/>
    <property type="match status" value="1"/>
</dbReference>
<reference evidence="6 7" key="1">
    <citation type="submission" date="2024-04" db="EMBL/GenBank/DDBJ databases">
        <authorList>
            <person name="Waldvogel A.-M."/>
            <person name="Schoenle A."/>
        </authorList>
    </citation>
    <scope>NUCLEOTIDE SEQUENCE [LARGE SCALE GENOMIC DNA]</scope>
</reference>
<dbReference type="Gene3D" id="2.60.120.920">
    <property type="match status" value="1"/>
</dbReference>
<keyword evidence="1" id="KW-0479">Metal-binding</keyword>
<dbReference type="SUPFAM" id="SSF49899">
    <property type="entry name" value="Concanavalin A-like lectins/glucanases"/>
    <property type="match status" value="1"/>
</dbReference>
<keyword evidence="2" id="KW-0863">Zinc-finger</keyword>
<organism evidence="6 7">
    <name type="scientific">Knipowitschia caucasica</name>
    <name type="common">Caucasian dwarf goby</name>
    <name type="synonym">Pomatoschistus caucasicus</name>
    <dbReference type="NCBI Taxonomy" id="637954"/>
    <lineage>
        <taxon>Eukaryota</taxon>
        <taxon>Metazoa</taxon>
        <taxon>Chordata</taxon>
        <taxon>Craniata</taxon>
        <taxon>Vertebrata</taxon>
        <taxon>Euteleostomi</taxon>
        <taxon>Actinopterygii</taxon>
        <taxon>Neopterygii</taxon>
        <taxon>Teleostei</taxon>
        <taxon>Neoteleostei</taxon>
        <taxon>Acanthomorphata</taxon>
        <taxon>Gobiaria</taxon>
        <taxon>Gobiiformes</taxon>
        <taxon>Gobioidei</taxon>
        <taxon>Gobiidae</taxon>
        <taxon>Gobiinae</taxon>
        <taxon>Knipowitschia</taxon>
    </lineage>
</organism>
<dbReference type="Pfam" id="PF25600">
    <property type="entry name" value="TRIM_CC"/>
    <property type="match status" value="1"/>
</dbReference>
<protein>
    <recommendedName>
        <fullName evidence="5">TRIM8/14/16/25/29/45/65 coiled-coil region domain-containing protein</fullName>
    </recommendedName>
</protein>
<dbReference type="Proteomes" id="UP001497482">
    <property type="component" value="Chromosome 14"/>
</dbReference>
<feature type="domain" description="TRIM8/14/16/25/29/45/65 coiled-coil region" evidence="5">
    <location>
        <begin position="6"/>
        <end position="142"/>
    </location>
</feature>
<keyword evidence="7" id="KW-1185">Reference proteome</keyword>
<evidence type="ECO:0000256" key="3">
    <source>
        <dbReference type="ARBA" id="ARBA00022833"/>
    </source>
</evidence>
<dbReference type="InterPro" id="IPR043136">
    <property type="entry name" value="B30.2/SPRY_sf"/>
</dbReference>
<dbReference type="PANTHER" id="PTHR25465:SF31">
    <property type="entry name" value="RING-TYPE DOMAIN-CONTAINING PROTEIN"/>
    <property type="match status" value="1"/>
</dbReference>
<dbReference type="InterPro" id="IPR051051">
    <property type="entry name" value="E3_ubiq-ligase_TRIM/RNF"/>
</dbReference>